<proteinExistence type="predicted"/>
<comment type="caution">
    <text evidence="1">The sequence shown here is derived from an EMBL/GenBank/DDBJ whole genome shotgun (WGS) entry which is preliminary data.</text>
</comment>
<dbReference type="Proteomes" id="UP000078046">
    <property type="component" value="Unassembled WGS sequence"/>
</dbReference>
<sequence>MRKPINKMLTLKWWDKRMRPTVLSGKYPYIGLVVDNTSIQVYRPQGTECDRKRMWDRKHKFNALKKEVGVMACKPHYALFSCPSTVGSVH</sequence>
<feature type="non-terminal residue" evidence="1">
    <location>
        <position position="90"/>
    </location>
</feature>
<keyword evidence="2" id="KW-1185">Reference proteome</keyword>
<evidence type="ECO:0000313" key="1">
    <source>
        <dbReference type="EMBL" id="OAF64406.1"/>
    </source>
</evidence>
<protein>
    <submittedName>
        <fullName evidence="1">Uncharacterized protein</fullName>
    </submittedName>
</protein>
<reference evidence="1 2" key="1">
    <citation type="submission" date="2016-04" db="EMBL/GenBank/DDBJ databases">
        <title>The genome of Intoshia linei affirms orthonectids as highly simplified spiralians.</title>
        <authorList>
            <person name="Mikhailov K.V."/>
            <person name="Slusarev G.S."/>
            <person name="Nikitin M.A."/>
            <person name="Logacheva M.D."/>
            <person name="Penin A."/>
            <person name="Aleoshin V."/>
            <person name="Panchin Y.V."/>
        </authorList>
    </citation>
    <scope>NUCLEOTIDE SEQUENCE [LARGE SCALE GENOMIC DNA]</scope>
    <source>
        <strain evidence="1">Intl2013</strain>
        <tissue evidence="1">Whole animal</tissue>
    </source>
</reference>
<name>A0A177AQX2_9BILA</name>
<evidence type="ECO:0000313" key="2">
    <source>
        <dbReference type="Proteomes" id="UP000078046"/>
    </source>
</evidence>
<gene>
    <name evidence="1" type="ORF">A3Q56_07885</name>
</gene>
<accession>A0A177AQX2</accession>
<dbReference type="AlphaFoldDB" id="A0A177AQX2"/>
<dbReference type="EMBL" id="LWCA01001862">
    <property type="protein sequence ID" value="OAF64406.1"/>
    <property type="molecule type" value="Genomic_DNA"/>
</dbReference>
<organism evidence="1 2">
    <name type="scientific">Intoshia linei</name>
    <dbReference type="NCBI Taxonomy" id="1819745"/>
    <lineage>
        <taxon>Eukaryota</taxon>
        <taxon>Metazoa</taxon>
        <taxon>Spiralia</taxon>
        <taxon>Lophotrochozoa</taxon>
        <taxon>Mesozoa</taxon>
        <taxon>Orthonectida</taxon>
        <taxon>Rhopaluridae</taxon>
        <taxon>Intoshia</taxon>
    </lineage>
</organism>